<evidence type="ECO:0000313" key="2">
    <source>
        <dbReference type="EMBL" id="CDS89043.1"/>
    </source>
</evidence>
<protein>
    <recommendedName>
        <fullName evidence="1">ParB-like N-terminal domain-containing protein</fullName>
    </recommendedName>
</protein>
<dbReference type="RefSeq" id="WP_021367089.1">
    <property type="nucleotide sequence ID" value="NZ_BBYB01000112.1"/>
</dbReference>
<dbReference type="Pfam" id="PF02195">
    <property type="entry name" value="ParB_N"/>
    <property type="match status" value="1"/>
</dbReference>
<organism evidence="4">
    <name type="scientific">Clostridioides difficile</name>
    <name type="common">Peptoclostridium difficile</name>
    <dbReference type="NCBI Taxonomy" id="1496"/>
    <lineage>
        <taxon>Bacteria</taxon>
        <taxon>Bacillati</taxon>
        <taxon>Bacillota</taxon>
        <taxon>Clostridia</taxon>
        <taxon>Peptostreptococcales</taxon>
        <taxon>Peptostreptococcaceae</taxon>
        <taxon>Clostridioides</taxon>
    </lineage>
</organism>
<feature type="domain" description="ParB-like N-terminal" evidence="1">
    <location>
        <begin position="13"/>
        <end position="90"/>
    </location>
</feature>
<dbReference type="AlphaFoldDB" id="A0A069AZY2"/>
<dbReference type="EMBL" id="LK932411">
    <property type="protein sequence ID" value="CDS89670.1"/>
    <property type="molecule type" value="Genomic_DNA"/>
</dbReference>
<dbReference type="InterPro" id="IPR003115">
    <property type="entry name" value="ParB_N"/>
</dbReference>
<evidence type="ECO:0000313" key="3">
    <source>
        <dbReference type="EMBL" id="CDS89670.1"/>
    </source>
</evidence>
<dbReference type="EMBL" id="LK933294">
    <property type="protein sequence ID" value="CDT60894.1"/>
    <property type="molecule type" value="Genomic_DNA"/>
</dbReference>
<sequence>MANKIDNVKITDIYIDNNRLWKIYDRDLKPLLESIKEEGLISPIAVQERSGKYKLIAGEHRLTACKQLGWETIPAQIIEREYEDNEIENARLTILEADENLKRKYPDFIAEAHILTKRKEAYDKIVEYKTGGLTPEEYKKKIGGKVTSLLNSRTPLTDSELKELDFLEKDLVNVKTFAQNTIDSTGGSESNINSKLKIAKIIPNEKAKEIKANNISSKTLTSIVVGVNEEEIKKASEIHLDTIKSIKIPEDSNINTLYQKAIKKTKYELKDKYFQRNNPVEFAERVSEKIHEVIDIEEKKKENKIVQLTQNDLEYINTALALLKNAEKLSIIVDDRIVFTKYIK</sequence>
<dbReference type="InterPro" id="IPR050336">
    <property type="entry name" value="Chromosome_partition/occlusion"/>
</dbReference>
<proteinExistence type="predicted"/>
<reference evidence="4" key="1">
    <citation type="submission" date="2014-07" db="EMBL/GenBank/DDBJ databases">
        <authorList>
            <person name="Monot Marc"/>
        </authorList>
    </citation>
    <scope>NUCLEOTIDE SEQUENCE</scope>
    <source>
        <strain evidence="4">7032989</strain>
        <strain evidence="3">7032994</strain>
    </source>
</reference>
<dbReference type="PANTHER" id="PTHR33375">
    <property type="entry name" value="CHROMOSOME-PARTITIONING PROTEIN PARB-RELATED"/>
    <property type="match status" value="1"/>
</dbReference>
<dbReference type="GO" id="GO:0007059">
    <property type="term" value="P:chromosome segregation"/>
    <property type="evidence" value="ECO:0007669"/>
    <property type="project" value="TreeGrafter"/>
</dbReference>
<evidence type="ECO:0000313" key="4">
    <source>
        <dbReference type="EMBL" id="CDT60894.1"/>
    </source>
</evidence>
<evidence type="ECO:0000259" key="1">
    <source>
        <dbReference type="SMART" id="SM00470"/>
    </source>
</evidence>
<dbReference type="SUPFAM" id="SSF110849">
    <property type="entry name" value="ParB/Sulfiredoxin"/>
    <property type="match status" value="1"/>
</dbReference>
<dbReference type="GO" id="GO:0045881">
    <property type="term" value="P:positive regulation of sporulation resulting in formation of a cellular spore"/>
    <property type="evidence" value="ECO:0007669"/>
    <property type="project" value="TreeGrafter"/>
</dbReference>
<name>A0A069AZY2_CLODI</name>
<accession>A0A069AZY2</accession>
<dbReference type="Gene3D" id="3.90.1530.10">
    <property type="entry name" value="Conserved hypothetical protein from pyrococcus furiosus pfu- 392566-001, ParB domain"/>
    <property type="match status" value="1"/>
</dbReference>
<dbReference type="EMBL" id="LK932525">
    <property type="protein sequence ID" value="CDS89043.1"/>
    <property type="molecule type" value="Genomic_DNA"/>
</dbReference>
<dbReference type="PANTHER" id="PTHR33375:SF1">
    <property type="entry name" value="CHROMOSOME-PARTITIONING PROTEIN PARB-RELATED"/>
    <property type="match status" value="1"/>
</dbReference>
<dbReference type="InterPro" id="IPR036086">
    <property type="entry name" value="ParB/Sulfiredoxin_sf"/>
</dbReference>
<dbReference type="GO" id="GO:0005694">
    <property type="term" value="C:chromosome"/>
    <property type="evidence" value="ECO:0007669"/>
    <property type="project" value="TreeGrafter"/>
</dbReference>
<dbReference type="SMART" id="SM00470">
    <property type="entry name" value="ParB"/>
    <property type="match status" value="1"/>
</dbReference>
<gene>
    <name evidence="4" type="ORF">BN1095_600022</name>
    <name evidence="2" type="ORF">BN1096_700312</name>
    <name evidence="3" type="ORF">BN1097_710312</name>
</gene>